<dbReference type="EMBL" id="JBHTAG010000002">
    <property type="protein sequence ID" value="MFC7096638.1"/>
    <property type="molecule type" value="Genomic_DNA"/>
</dbReference>
<feature type="compositionally biased region" description="Low complexity" evidence="1">
    <location>
        <begin position="1"/>
        <end position="15"/>
    </location>
</feature>
<name>A0ABD5WVU9_9EURY</name>
<feature type="transmembrane region" description="Helical" evidence="2">
    <location>
        <begin position="311"/>
        <end position="335"/>
    </location>
</feature>
<dbReference type="NCBIfam" id="TIGR03663">
    <property type="entry name" value="flippase activity-associated protein Agl23"/>
    <property type="match status" value="1"/>
</dbReference>
<accession>A0ABD5WVU9</accession>
<feature type="region of interest" description="Disordered" evidence="1">
    <location>
        <begin position="1"/>
        <end position="50"/>
    </location>
</feature>
<keyword evidence="2" id="KW-0812">Transmembrane</keyword>
<feature type="compositionally biased region" description="Low complexity" evidence="1">
    <location>
        <begin position="668"/>
        <end position="682"/>
    </location>
</feature>
<evidence type="ECO:0000256" key="2">
    <source>
        <dbReference type="SAM" id="Phobius"/>
    </source>
</evidence>
<dbReference type="Pfam" id="PF13231">
    <property type="entry name" value="PMT_2"/>
    <property type="match status" value="1"/>
</dbReference>
<dbReference type="PANTHER" id="PTHR41710">
    <property type="entry name" value="GLYCOSYL TRANSFERASE, FAMILY 39"/>
    <property type="match status" value="1"/>
</dbReference>
<gene>
    <name evidence="4" type="ORF">ACFQKD_04905</name>
</gene>
<dbReference type="Proteomes" id="UP001596388">
    <property type="component" value="Unassembled WGS sequence"/>
</dbReference>
<proteinExistence type="predicted"/>
<comment type="caution">
    <text evidence="4">The sequence shown here is derived from an EMBL/GenBank/DDBJ whole genome shotgun (WGS) entry which is preliminary data.</text>
</comment>
<feature type="transmembrane region" description="Helical" evidence="2">
    <location>
        <begin position="486"/>
        <end position="505"/>
    </location>
</feature>
<evidence type="ECO:0000313" key="4">
    <source>
        <dbReference type="EMBL" id="MFC7096638.1"/>
    </source>
</evidence>
<evidence type="ECO:0000313" key="5">
    <source>
        <dbReference type="Proteomes" id="UP001596388"/>
    </source>
</evidence>
<dbReference type="AlphaFoldDB" id="A0ABD5WVU9"/>
<reference evidence="4 5" key="1">
    <citation type="journal article" date="2019" name="Int. J. Syst. Evol. Microbiol.">
        <title>The Global Catalogue of Microorganisms (GCM) 10K type strain sequencing project: providing services to taxonomists for standard genome sequencing and annotation.</title>
        <authorList>
            <consortium name="The Broad Institute Genomics Platform"/>
            <consortium name="The Broad Institute Genome Sequencing Center for Infectious Disease"/>
            <person name="Wu L."/>
            <person name="Ma J."/>
        </authorList>
    </citation>
    <scope>NUCLEOTIDE SEQUENCE [LARGE SCALE GENOMIC DNA]</scope>
    <source>
        <strain evidence="4 5">DT55</strain>
    </source>
</reference>
<keyword evidence="2" id="KW-1133">Transmembrane helix</keyword>
<feature type="transmembrane region" description="Helical" evidence="2">
    <location>
        <begin position="452"/>
        <end position="474"/>
    </location>
</feature>
<feature type="region of interest" description="Disordered" evidence="1">
    <location>
        <begin position="666"/>
        <end position="711"/>
    </location>
</feature>
<organism evidence="4 5">
    <name type="scientific">Halobaculum marinum</name>
    <dbReference type="NCBI Taxonomy" id="3031996"/>
    <lineage>
        <taxon>Archaea</taxon>
        <taxon>Methanobacteriati</taxon>
        <taxon>Methanobacteriota</taxon>
        <taxon>Stenosarchaea group</taxon>
        <taxon>Halobacteria</taxon>
        <taxon>Halobacteriales</taxon>
        <taxon>Haloferacaceae</taxon>
        <taxon>Halobaculum</taxon>
    </lineage>
</organism>
<protein>
    <submittedName>
        <fullName evidence="4">Flippase activity-associated protein Agl23</fullName>
    </submittedName>
</protein>
<feature type="transmembrane region" description="Helical" evidence="2">
    <location>
        <begin position="233"/>
        <end position="251"/>
    </location>
</feature>
<feature type="transmembrane region" description="Helical" evidence="2">
    <location>
        <begin position="165"/>
        <end position="183"/>
    </location>
</feature>
<feature type="compositionally biased region" description="Low complexity" evidence="1">
    <location>
        <begin position="23"/>
        <end position="39"/>
    </location>
</feature>
<keyword evidence="5" id="KW-1185">Reference proteome</keyword>
<keyword evidence="2" id="KW-0472">Membrane</keyword>
<sequence>MSDPAGGSDPAPDGPADADDADSSSAAEQSAASAASDAPEPSPATDTSTGAGIVDRLEERVGDPTVAAVVAIVVGSLLLRTVQLGARVFHWDEGRVGYWILRFDANGEFFYRPIIHGPFLPVVNNVLFDVLGATDFSARLPVAIVGGLLPLSALLLRRHLRDREVVALALLLSVDPLLVYYGRFMRGDVLVGSFCVAAFAFAVYAVDTRRTLPLFGSAALLGLGFTAKENALVYLACFLGAGFLLLDHRVLRTARTSGSLLDALVGEVVALGHFLDDWTDGSRTRRTIERRLRERDPDAPYAPEVGYLGHLAIWIPLGAVGVAATFLAVTSFFYAPRPDLWQALGVASVPAGSGPAPTLGTVWYEATWGAGEKFWGTWASGTHSGHPYVPYLWDIAESMAYGSGVLVVLAVVGFLADGYGESRGTRALVAFATYWGLASLVGYPVATDIKAPWAAVHIVLPLSIPAAVGLGHVVDSLRGSLTVGDTATAALAGLVVFAAVGGVVAPNVDYWNSASIEDKQVLQWAQPENAYKEALTDAAAVARDNEGVDVLWVGSDTGRGTRLYVSDEASVDRMPPGGPSWHSRLPTPWYLERANATVTSTPPSARFDGLPAPDEMPPIVFAKPQDADEVGAMLDGYSAREYDFRLWTEHIVVFIDEEALAAATDPGAAEASASSSAPASASVDAGQSTAPGTRPSVATDGSTGPLAPAPI</sequence>
<dbReference type="GeneID" id="79269472"/>
<feature type="transmembrane region" description="Helical" evidence="2">
    <location>
        <begin position="398"/>
        <end position="416"/>
    </location>
</feature>
<feature type="domain" description="Glycosyltransferase RgtA/B/C/D-like" evidence="3">
    <location>
        <begin position="116"/>
        <end position="261"/>
    </location>
</feature>
<dbReference type="InterPro" id="IPR038731">
    <property type="entry name" value="RgtA/B/C-like"/>
</dbReference>
<dbReference type="InterPro" id="IPR019962">
    <property type="entry name" value="CHP03663"/>
</dbReference>
<feature type="transmembrane region" description="Helical" evidence="2">
    <location>
        <begin position="189"/>
        <end position="206"/>
    </location>
</feature>
<dbReference type="RefSeq" id="WP_276238898.1">
    <property type="nucleotide sequence ID" value="NZ_CP119989.1"/>
</dbReference>
<evidence type="ECO:0000256" key="1">
    <source>
        <dbReference type="SAM" id="MobiDB-lite"/>
    </source>
</evidence>
<feature type="transmembrane region" description="Helical" evidence="2">
    <location>
        <begin position="428"/>
        <end position="446"/>
    </location>
</feature>
<evidence type="ECO:0000259" key="3">
    <source>
        <dbReference type="Pfam" id="PF13231"/>
    </source>
</evidence>
<dbReference type="PANTHER" id="PTHR41710:SF2">
    <property type="entry name" value="GLYCOSYL TRANSFERASE FAMILY 39_83 DOMAIN-CONTAINING PROTEIN"/>
    <property type="match status" value="1"/>
</dbReference>